<dbReference type="Gene3D" id="2.10.60.10">
    <property type="entry name" value="CD59"/>
    <property type="match status" value="2"/>
</dbReference>
<dbReference type="OMA" id="CALPIGC"/>
<evidence type="ECO:0000256" key="1">
    <source>
        <dbReference type="ARBA" id="ARBA00004613"/>
    </source>
</evidence>
<dbReference type="Proteomes" id="UP000018468">
    <property type="component" value="Unassembled WGS sequence"/>
</dbReference>
<dbReference type="PANTHER" id="PTHR20914">
    <property type="entry name" value="LY6/PLAUR DOMAIN-CONTAINING PROTEIN 8"/>
    <property type="match status" value="1"/>
</dbReference>
<name>W5LVP5_LEPOC</name>
<protein>
    <recommendedName>
        <fullName evidence="3">UPAR/Ly6 domain-containing protein</fullName>
    </recommendedName>
</protein>
<dbReference type="AlphaFoldDB" id="W5LVP5"/>
<dbReference type="InParanoid" id="W5LVP5"/>
<organism evidence="4 5">
    <name type="scientific">Lepisosteus oculatus</name>
    <name type="common">Spotted gar</name>
    <dbReference type="NCBI Taxonomy" id="7918"/>
    <lineage>
        <taxon>Eukaryota</taxon>
        <taxon>Metazoa</taxon>
        <taxon>Chordata</taxon>
        <taxon>Craniata</taxon>
        <taxon>Vertebrata</taxon>
        <taxon>Euteleostomi</taxon>
        <taxon>Actinopterygii</taxon>
        <taxon>Neopterygii</taxon>
        <taxon>Holostei</taxon>
        <taxon>Semionotiformes</taxon>
        <taxon>Lepisosteidae</taxon>
        <taxon>Lepisosteus</taxon>
    </lineage>
</organism>
<dbReference type="PANTHER" id="PTHR20914:SF24">
    <property type="entry name" value="LYMPHOCYTE ANTIGEN 6 FAMILY MEMBER M2-RELATED"/>
    <property type="match status" value="1"/>
</dbReference>
<dbReference type="GeneTree" id="ENSGT00940000163304"/>
<reference evidence="4" key="2">
    <citation type="submission" date="2025-08" db="UniProtKB">
        <authorList>
            <consortium name="Ensembl"/>
        </authorList>
    </citation>
    <scope>IDENTIFICATION</scope>
</reference>
<dbReference type="InterPro" id="IPR050918">
    <property type="entry name" value="CNF-like_PLA2_Inhibitor"/>
</dbReference>
<dbReference type="STRING" id="7918.ENSLOCP00000000202"/>
<evidence type="ECO:0000256" key="2">
    <source>
        <dbReference type="ARBA" id="ARBA00022525"/>
    </source>
</evidence>
<proteinExistence type="predicted"/>
<dbReference type="GO" id="GO:0005576">
    <property type="term" value="C:extracellular region"/>
    <property type="evidence" value="ECO:0007669"/>
    <property type="project" value="UniProtKB-SubCell"/>
</dbReference>
<evidence type="ECO:0000313" key="4">
    <source>
        <dbReference type="Ensembl" id="ENSLOCP00000000202.1"/>
    </source>
</evidence>
<comment type="subcellular location">
    <subcellularLocation>
        <location evidence="1">Secreted</location>
    </subcellularLocation>
</comment>
<reference evidence="4" key="3">
    <citation type="submission" date="2025-09" db="UniProtKB">
        <authorList>
            <consortium name="Ensembl"/>
        </authorList>
    </citation>
    <scope>IDENTIFICATION</scope>
</reference>
<dbReference type="SUPFAM" id="SSF57302">
    <property type="entry name" value="Snake toxin-like"/>
    <property type="match status" value="2"/>
</dbReference>
<dbReference type="Ensembl" id="ENSLOCT00000000202.1">
    <property type="protein sequence ID" value="ENSLOCP00000000202.1"/>
    <property type="gene ID" value="ENSLOCG00000000181.1"/>
</dbReference>
<evidence type="ECO:0000259" key="3">
    <source>
        <dbReference type="Pfam" id="PF00021"/>
    </source>
</evidence>
<dbReference type="InterPro" id="IPR016054">
    <property type="entry name" value="LY6_UPA_recep-like"/>
</dbReference>
<sequence length="159" mass="17155">MMVFLAGGKTEDMTERGCLKPQGCGESVSVNYGTVRTTVSSTCCSTDLCKTVAPPAYGDSTPNGLECFTCEGQDCTKTLQCVGAEDRCIKTTVKFRFYKFVMKGCVSKNACVAQGSEQLPKYLGEGFSCCQGNLCNSAKRVAQNIFLLLLPLASVRFLF</sequence>
<dbReference type="Pfam" id="PF00021">
    <property type="entry name" value="UPAR_LY6"/>
    <property type="match status" value="2"/>
</dbReference>
<keyword evidence="2" id="KW-0964">Secreted</keyword>
<dbReference type="InterPro" id="IPR045860">
    <property type="entry name" value="Snake_toxin-like_sf"/>
</dbReference>
<reference evidence="5" key="1">
    <citation type="submission" date="2011-12" db="EMBL/GenBank/DDBJ databases">
        <title>The Draft Genome of Lepisosteus oculatus.</title>
        <authorList>
            <consortium name="The Broad Institute Genome Assembly &amp; Analysis Group"/>
            <consortium name="Computational R&amp;D Group"/>
            <consortium name="and Sequencing Platform"/>
            <person name="Di Palma F."/>
            <person name="Alfoldi J."/>
            <person name="Johnson J."/>
            <person name="Berlin A."/>
            <person name="Gnerre S."/>
            <person name="Jaffe D."/>
            <person name="MacCallum I."/>
            <person name="Young S."/>
            <person name="Walker B.J."/>
            <person name="Lander E.S."/>
            <person name="Lindblad-Toh K."/>
        </authorList>
    </citation>
    <scope>NUCLEOTIDE SEQUENCE [LARGE SCALE GENOMIC DNA]</scope>
</reference>
<dbReference type="Bgee" id="ENSLOCG00000000181">
    <property type="expression patterns" value="Expressed in intestine and 13 other cell types or tissues"/>
</dbReference>
<dbReference type="HOGENOM" id="CLU_110531_1_0_1"/>
<dbReference type="eggNOG" id="ENOG502S36D">
    <property type="taxonomic scope" value="Eukaryota"/>
</dbReference>
<evidence type="ECO:0000313" key="5">
    <source>
        <dbReference type="Proteomes" id="UP000018468"/>
    </source>
</evidence>
<accession>W5LVP5</accession>
<feature type="domain" description="UPAR/Ly6" evidence="3">
    <location>
        <begin position="6"/>
        <end position="50"/>
    </location>
</feature>
<dbReference type="FunCoup" id="W5LVP5">
    <property type="interactions" value="284"/>
</dbReference>
<keyword evidence="5" id="KW-1185">Reference proteome</keyword>
<feature type="domain" description="UPAR/Ly6" evidence="3">
    <location>
        <begin position="63"/>
        <end position="138"/>
    </location>
</feature>